<organism evidence="1 2">
    <name type="scientific">Botryobasidium botryosum (strain FD-172 SS1)</name>
    <dbReference type="NCBI Taxonomy" id="930990"/>
    <lineage>
        <taxon>Eukaryota</taxon>
        <taxon>Fungi</taxon>
        <taxon>Dikarya</taxon>
        <taxon>Basidiomycota</taxon>
        <taxon>Agaricomycotina</taxon>
        <taxon>Agaricomycetes</taxon>
        <taxon>Cantharellales</taxon>
        <taxon>Botryobasidiaceae</taxon>
        <taxon>Botryobasidium</taxon>
    </lineage>
</organism>
<evidence type="ECO:0008006" key="3">
    <source>
        <dbReference type="Google" id="ProtNLM"/>
    </source>
</evidence>
<dbReference type="Gene3D" id="3.30.530.20">
    <property type="match status" value="1"/>
</dbReference>
<evidence type="ECO:0000313" key="2">
    <source>
        <dbReference type="Proteomes" id="UP000027195"/>
    </source>
</evidence>
<dbReference type="AlphaFoldDB" id="A0A067MF38"/>
<reference evidence="2" key="1">
    <citation type="journal article" date="2014" name="Proc. Natl. Acad. Sci. U.S.A.">
        <title>Extensive sampling of basidiomycete genomes demonstrates inadequacy of the white-rot/brown-rot paradigm for wood decay fungi.</title>
        <authorList>
            <person name="Riley R."/>
            <person name="Salamov A.A."/>
            <person name="Brown D.W."/>
            <person name="Nagy L.G."/>
            <person name="Floudas D."/>
            <person name="Held B.W."/>
            <person name="Levasseur A."/>
            <person name="Lombard V."/>
            <person name="Morin E."/>
            <person name="Otillar R."/>
            <person name="Lindquist E.A."/>
            <person name="Sun H."/>
            <person name="LaButti K.M."/>
            <person name="Schmutz J."/>
            <person name="Jabbour D."/>
            <person name="Luo H."/>
            <person name="Baker S.E."/>
            <person name="Pisabarro A.G."/>
            <person name="Walton J.D."/>
            <person name="Blanchette R.A."/>
            <person name="Henrissat B."/>
            <person name="Martin F."/>
            <person name="Cullen D."/>
            <person name="Hibbett D.S."/>
            <person name="Grigoriev I.V."/>
        </authorList>
    </citation>
    <scope>NUCLEOTIDE SEQUENCE [LARGE SCALE GENOMIC DNA]</scope>
    <source>
        <strain evidence="2">FD-172 SS1</strain>
    </source>
</reference>
<accession>A0A067MF38</accession>
<dbReference type="InParanoid" id="A0A067MF38"/>
<dbReference type="EMBL" id="KL198067">
    <property type="protein sequence ID" value="KDQ10482.1"/>
    <property type="molecule type" value="Genomic_DNA"/>
</dbReference>
<dbReference type="Proteomes" id="UP000027195">
    <property type="component" value="Unassembled WGS sequence"/>
</dbReference>
<dbReference type="STRING" id="930990.A0A067MF38"/>
<protein>
    <recommendedName>
        <fullName evidence="3">DUF1857-domain-containing protein</fullName>
    </recommendedName>
</protein>
<dbReference type="HOGENOM" id="CLU_111642_2_0_1"/>
<evidence type="ECO:0000313" key="1">
    <source>
        <dbReference type="EMBL" id="KDQ10482.1"/>
    </source>
</evidence>
<dbReference type="InterPro" id="IPR015075">
    <property type="entry name" value="AtaL"/>
</dbReference>
<proteinExistence type="predicted"/>
<gene>
    <name evidence="1" type="ORF">BOTBODRAFT_115704</name>
</gene>
<dbReference type="Pfam" id="PF08982">
    <property type="entry name" value="AtaL"/>
    <property type="match status" value="1"/>
</dbReference>
<dbReference type="SUPFAM" id="SSF55961">
    <property type="entry name" value="Bet v1-like"/>
    <property type="match status" value="1"/>
</dbReference>
<dbReference type="OrthoDB" id="2320332at2759"/>
<dbReference type="InterPro" id="IPR023393">
    <property type="entry name" value="START-like_dom_sf"/>
</dbReference>
<sequence>MKFNCATTVPVNPPSASPVLTHAQVWKGFVKKCRSPEEFVPAIFESEILEEHDSGLTRRVTFKPGMGPPAGKATEIITYHGQTTASFRMVEEDTFITNTISTSPSGELYMTYTFEWDFPSIQSGTKEAEEKEKEIEKMSAAGVPHVLDRIRSMVRDGQL</sequence>
<name>A0A067MF38_BOTB1</name>
<keyword evidence="2" id="KW-1185">Reference proteome</keyword>